<evidence type="ECO:0000256" key="6">
    <source>
        <dbReference type="ARBA" id="ARBA00023204"/>
    </source>
</evidence>
<dbReference type="GO" id="GO:0003908">
    <property type="term" value="F:methylated-DNA-[protein]-cysteine S-methyltransferase activity"/>
    <property type="evidence" value="ECO:0007669"/>
    <property type="project" value="UniProtKB-EC"/>
</dbReference>
<dbReference type="InterPro" id="IPR014048">
    <property type="entry name" value="MethylDNA_cys_MeTrfase_DNA-bd"/>
</dbReference>
<comment type="similarity">
    <text evidence="8">Belongs to the MGMT family.</text>
</comment>
<keyword evidence="12" id="KW-1185">Reference proteome</keyword>
<evidence type="ECO:0000256" key="5">
    <source>
        <dbReference type="ARBA" id="ARBA00022763"/>
    </source>
</evidence>
<name>A0ABY7QUK9_9FIRM</name>
<dbReference type="HAMAP" id="MF_00772">
    <property type="entry name" value="OGT"/>
    <property type="match status" value="1"/>
</dbReference>
<keyword evidence="6 8" id="KW-0234">DNA repair</keyword>
<comment type="function">
    <text evidence="8">Involved in the cellular defense against the biological effects of O6-methylguanine (O6-MeG) and O4-methylthymine (O4-MeT) in DNA. Repairs the methylated nucleobase in DNA by stoichiometrically transferring the methyl group to a cysteine residue in the enzyme. This is a suicide reaction: the enzyme is irreversibly inactivated.</text>
</comment>
<dbReference type="Gene3D" id="1.10.10.10">
    <property type="entry name" value="Winged helix-like DNA-binding domain superfamily/Winged helix DNA-binding domain"/>
    <property type="match status" value="1"/>
</dbReference>
<dbReference type="InterPro" id="IPR036631">
    <property type="entry name" value="MGMT_N_sf"/>
</dbReference>
<dbReference type="InterPro" id="IPR036217">
    <property type="entry name" value="MethylDNA_cys_MeTrfase_DNAb"/>
</dbReference>
<comment type="catalytic activity">
    <reaction evidence="7 8">
        <text>a 6-O-methyl-2'-deoxyguanosine in DNA + L-cysteinyl-[protein] = S-methyl-L-cysteinyl-[protein] + a 2'-deoxyguanosine in DNA</text>
        <dbReference type="Rhea" id="RHEA:24000"/>
        <dbReference type="Rhea" id="RHEA-COMP:10131"/>
        <dbReference type="Rhea" id="RHEA-COMP:10132"/>
        <dbReference type="Rhea" id="RHEA-COMP:11367"/>
        <dbReference type="Rhea" id="RHEA-COMP:11368"/>
        <dbReference type="ChEBI" id="CHEBI:29950"/>
        <dbReference type="ChEBI" id="CHEBI:82612"/>
        <dbReference type="ChEBI" id="CHEBI:85445"/>
        <dbReference type="ChEBI" id="CHEBI:85448"/>
        <dbReference type="EC" id="2.1.1.63"/>
    </reaction>
</comment>
<dbReference type="InterPro" id="IPR001497">
    <property type="entry name" value="MethylDNA_cys_MeTrfase_AS"/>
</dbReference>
<accession>A0ABY7QUK9</accession>
<keyword evidence="3 8" id="KW-0489">Methyltransferase</keyword>
<dbReference type="SUPFAM" id="SSF46767">
    <property type="entry name" value="Methylated DNA-protein cysteine methyltransferase, C-terminal domain"/>
    <property type="match status" value="1"/>
</dbReference>
<dbReference type="PROSITE" id="PS00374">
    <property type="entry name" value="MGMT"/>
    <property type="match status" value="1"/>
</dbReference>
<dbReference type="InterPro" id="IPR023546">
    <property type="entry name" value="MGMT"/>
</dbReference>
<keyword evidence="2 8" id="KW-0963">Cytoplasm</keyword>
<evidence type="ECO:0000313" key="12">
    <source>
        <dbReference type="Proteomes" id="UP001210339"/>
    </source>
</evidence>
<gene>
    <name evidence="11" type="ORF">O6R05_00775</name>
</gene>
<dbReference type="PANTHER" id="PTHR10815:SF5">
    <property type="entry name" value="METHYLATED-DNA--PROTEIN-CYSTEINE METHYLTRANSFERASE"/>
    <property type="match status" value="1"/>
</dbReference>
<dbReference type="InterPro" id="IPR008332">
    <property type="entry name" value="MethylG_MeTrfase_N"/>
</dbReference>
<dbReference type="Proteomes" id="UP001210339">
    <property type="component" value="Chromosome"/>
</dbReference>
<organism evidence="11 12">
    <name type="scientific">Peptoniphilus equinus</name>
    <dbReference type="NCBI Taxonomy" id="3016343"/>
    <lineage>
        <taxon>Bacteria</taxon>
        <taxon>Bacillati</taxon>
        <taxon>Bacillota</taxon>
        <taxon>Tissierellia</taxon>
        <taxon>Tissierellales</taxon>
        <taxon>Peptoniphilaceae</taxon>
        <taxon>Peptoniphilus</taxon>
    </lineage>
</organism>
<dbReference type="Gene3D" id="3.30.160.70">
    <property type="entry name" value="Methylated DNA-protein cysteine methyltransferase domain"/>
    <property type="match status" value="1"/>
</dbReference>
<keyword evidence="5 8" id="KW-0227">DNA damage</keyword>
<dbReference type="InterPro" id="IPR036388">
    <property type="entry name" value="WH-like_DNA-bd_sf"/>
</dbReference>
<dbReference type="CDD" id="cd06445">
    <property type="entry name" value="ATase"/>
    <property type="match status" value="1"/>
</dbReference>
<evidence type="ECO:0000256" key="1">
    <source>
        <dbReference type="ARBA" id="ARBA00001286"/>
    </source>
</evidence>
<evidence type="ECO:0000256" key="8">
    <source>
        <dbReference type="HAMAP-Rule" id="MF_00772"/>
    </source>
</evidence>
<evidence type="ECO:0000256" key="3">
    <source>
        <dbReference type="ARBA" id="ARBA00022603"/>
    </source>
</evidence>
<dbReference type="NCBIfam" id="TIGR00589">
    <property type="entry name" value="ogt"/>
    <property type="match status" value="1"/>
</dbReference>
<feature type="active site" description="Nucleophile; methyl group acceptor" evidence="8">
    <location>
        <position position="119"/>
    </location>
</feature>
<dbReference type="PANTHER" id="PTHR10815">
    <property type="entry name" value="METHYLATED-DNA--PROTEIN-CYSTEINE METHYLTRANSFERASE"/>
    <property type="match status" value="1"/>
</dbReference>
<evidence type="ECO:0000256" key="7">
    <source>
        <dbReference type="ARBA" id="ARBA00049348"/>
    </source>
</evidence>
<evidence type="ECO:0000313" key="11">
    <source>
        <dbReference type="EMBL" id="WBW50126.1"/>
    </source>
</evidence>
<evidence type="ECO:0000259" key="10">
    <source>
        <dbReference type="Pfam" id="PF02870"/>
    </source>
</evidence>
<dbReference type="RefSeq" id="WP_271191657.1">
    <property type="nucleotide sequence ID" value="NZ_CP115667.1"/>
</dbReference>
<keyword evidence="4 8" id="KW-0808">Transferase</keyword>
<dbReference type="EC" id="2.1.1.63" evidence="8"/>
<dbReference type="Pfam" id="PF02870">
    <property type="entry name" value="Methyltransf_1N"/>
    <property type="match status" value="1"/>
</dbReference>
<sequence length="156" mass="16898">MIYRRTIASPIGFLTLTASDNVLTGLTYAASDADDVSPVLLHAENELAAYFKGELTRFTVPIALTGTPFQQDVYRALLSIPYGETRSYKDIAVMIRRPKAVRAVGGANHNNPIAIIVPCHRVIGINGHLVGYGGGVEKKRALLTLEQTHLSILPSL</sequence>
<dbReference type="GO" id="GO:0032259">
    <property type="term" value="P:methylation"/>
    <property type="evidence" value="ECO:0007669"/>
    <property type="project" value="UniProtKB-KW"/>
</dbReference>
<proteinExistence type="inferred from homology"/>
<protein>
    <recommendedName>
        <fullName evidence="8">Methylated-DNA--protein-cysteine methyltransferase</fullName>
        <ecNumber evidence="8">2.1.1.63</ecNumber>
    </recommendedName>
    <alternativeName>
        <fullName evidence="8">6-O-methylguanine-DNA methyltransferase</fullName>
        <shortName evidence="8">MGMT</shortName>
    </alternativeName>
    <alternativeName>
        <fullName evidence="8">O-6-methylguanine-DNA-alkyltransferase</fullName>
    </alternativeName>
</protein>
<comment type="catalytic activity">
    <reaction evidence="1 8">
        <text>a 4-O-methyl-thymidine in DNA + L-cysteinyl-[protein] = a thymidine in DNA + S-methyl-L-cysteinyl-[protein]</text>
        <dbReference type="Rhea" id="RHEA:53428"/>
        <dbReference type="Rhea" id="RHEA-COMP:10131"/>
        <dbReference type="Rhea" id="RHEA-COMP:10132"/>
        <dbReference type="Rhea" id="RHEA-COMP:13555"/>
        <dbReference type="Rhea" id="RHEA-COMP:13556"/>
        <dbReference type="ChEBI" id="CHEBI:29950"/>
        <dbReference type="ChEBI" id="CHEBI:82612"/>
        <dbReference type="ChEBI" id="CHEBI:137386"/>
        <dbReference type="ChEBI" id="CHEBI:137387"/>
        <dbReference type="EC" id="2.1.1.63"/>
    </reaction>
</comment>
<feature type="domain" description="Methylguanine DNA methyltransferase ribonuclease-like" evidence="10">
    <location>
        <begin position="2"/>
        <end position="64"/>
    </location>
</feature>
<comment type="miscellaneous">
    <text evidence="8">This enzyme catalyzes only one turnover and therefore is not strictly catalytic. According to one definition, an enzyme is a biocatalyst that acts repeatedly and over many reaction cycles.</text>
</comment>
<comment type="subcellular location">
    <subcellularLocation>
        <location evidence="8">Cytoplasm</location>
    </subcellularLocation>
</comment>
<feature type="domain" description="Methylated-DNA-[protein]-cysteine S-methyltransferase DNA binding" evidence="9">
    <location>
        <begin position="68"/>
        <end position="147"/>
    </location>
</feature>
<evidence type="ECO:0000259" key="9">
    <source>
        <dbReference type="Pfam" id="PF01035"/>
    </source>
</evidence>
<evidence type="ECO:0000256" key="4">
    <source>
        <dbReference type="ARBA" id="ARBA00022679"/>
    </source>
</evidence>
<reference evidence="11 12" key="1">
    <citation type="submission" date="2023-01" db="EMBL/GenBank/DDBJ databases">
        <authorList>
            <person name="Lee S.H."/>
            <person name="Jung H.S."/>
            <person name="Yun J.U."/>
        </authorList>
    </citation>
    <scope>NUCLEOTIDE SEQUENCE [LARGE SCALE GENOMIC DNA]</scope>
    <source>
        <strain evidence="11 12">CBA3646</strain>
    </source>
</reference>
<dbReference type="EMBL" id="CP115667">
    <property type="protein sequence ID" value="WBW50126.1"/>
    <property type="molecule type" value="Genomic_DNA"/>
</dbReference>
<dbReference type="Pfam" id="PF01035">
    <property type="entry name" value="DNA_binding_1"/>
    <property type="match status" value="1"/>
</dbReference>
<dbReference type="SUPFAM" id="SSF53155">
    <property type="entry name" value="Methylated DNA-protein cysteine methyltransferase domain"/>
    <property type="match status" value="1"/>
</dbReference>
<evidence type="ECO:0000256" key="2">
    <source>
        <dbReference type="ARBA" id="ARBA00022490"/>
    </source>
</evidence>